<dbReference type="GO" id="GO:0022625">
    <property type="term" value="C:cytosolic large ribosomal subunit"/>
    <property type="evidence" value="ECO:0007669"/>
    <property type="project" value="TreeGrafter"/>
</dbReference>
<dbReference type="Proteomes" id="UP000278143">
    <property type="component" value="Unassembled WGS sequence"/>
</dbReference>
<dbReference type="InterPro" id="IPR039660">
    <property type="entry name" value="Ribosomal_eL14"/>
</dbReference>
<dbReference type="GO" id="GO:0006412">
    <property type="term" value="P:translation"/>
    <property type="evidence" value="ECO:0007669"/>
    <property type="project" value="InterPro"/>
</dbReference>
<dbReference type="PANTHER" id="PTHR11127:SF2">
    <property type="entry name" value="LARGE RIBOSOMAL SUBUNIT PROTEIN EL14"/>
    <property type="match status" value="1"/>
</dbReference>
<dbReference type="PANTHER" id="PTHR11127">
    <property type="entry name" value="60S RIBOSOMAL PROTEIN L14"/>
    <property type="match status" value="1"/>
</dbReference>
<evidence type="ECO:0000256" key="1">
    <source>
        <dbReference type="ARBA" id="ARBA00006592"/>
    </source>
</evidence>
<evidence type="ECO:0000313" key="6">
    <source>
        <dbReference type="EMBL" id="RKP23001.1"/>
    </source>
</evidence>
<dbReference type="InterPro" id="IPR008991">
    <property type="entry name" value="Translation_prot_SH3-like_sf"/>
</dbReference>
<dbReference type="Gene3D" id="6.10.250.2270">
    <property type="match status" value="1"/>
</dbReference>
<keyword evidence="2" id="KW-0689">Ribosomal protein</keyword>
<gene>
    <name evidence="6" type="ORF">SYNPS1DRAFT_25038</name>
</gene>
<keyword evidence="7" id="KW-1185">Reference proteome</keyword>
<organism evidence="6 7">
    <name type="scientific">Syncephalis pseudoplumigaleata</name>
    <dbReference type="NCBI Taxonomy" id="1712513"/>
    <lineage>
        <taxon>Eukaryota</taxon>
        <taxon>Fungi</taxon>
        <taxon>Fungi incertae sedis</taxon>
        <taxon>Zoopagomycota</taxon>
        <taxon>Zoopagomycotina</taxon>
        <taxon>Zoopagomycetes</taxon>
        <taxon>Zoopagales</taxon>
        <taxon>Piptocephalidaceae</taxon>
        <taxon>Syncephalis</taxon>
    </lineage>
</organism>
<dbReference type="InterPro" id="IPR002784">
    <property type="entry name" value="Ribosomal_eL14_dom"/>
</dbReference>
<evidence type="ECO:0000256" key="3">
    <source>
        <dbReference type="ARBA" id="ARBA00023274"/>
    </source>
</evidence>
<feature type="domain" description="KOW" evidence="4">
    <location>
        <begin position="13"/>
        <end position="42"/>
    </location>
</feature>
<feature type="domain" description="Large ribosomal subunit protein eL14" evidence="5">
    <location>
        <begin position="49"/>
        <end position="123"/>
    </location>
</feature>
<comment type="similarity">
    <text evidence="1">Belongs to the eukaryotic ribosomal protein eL14 family.</text>
</comment>
<keyword evidence="3" id="KW-0687">Ribonucleoprotein</keyword>
<proteinExistence type="inferred from homology"/>
<evidence type="ECO:0000256" key="2">
    <source>
        <dbReference type="ARBA" id="ARBA00022980"/>
    </source>
</evidence>
<dbReference type="OrthoDB" id="1875589at2759"/>
<dbReference type="SUPFAM" id="SSF50104">
    <property type="entry name" value="Translation proteins SH3-like domain"/>
    <property type="match status" value="1"/>
</dbReference>
<dbReference type="GO" id="GO:0042273">
    <property type="term" value="P:ribosomal large subunit biogenesis"/>
    <property type="evidence" value="ECO:0007669"/>
    <property type="project" value="TreeGrafter"/>
</dbReference>
<evidence type="ECO:0000259" key="5">
    <source>
        <dbReference type="Pfam" id="PF01929"/>
    </source>
</evidence>
<accession>A0A4P9YUV9</accession>
<dbReference type="GO" id="GO:0003723">
    <property type="term" value="F:RNA binding"/>
    <property type="evidence" value="ECO:0007669"/>
    <property type="project" value="InterPro"/>
</dbReference>
<dbReference type="InterPro" id="IPR005824">
    <property type="entry name" value="KOW"/>
</dbReference>
<dbReference type="EMBL" id="KZ991405">
    <property type="protein sequence ID" value="RKP23001.1"/>
    <property type="molecule type" value="Genomic_DNA"/>
</dbReference>
<dbReference type="Gene3D" id="2.30.30.30">
    <property type="match status" value="1"/>
</dbReference>
<evidence type="ECO:0000259" key="4">
    <source>
        <dbReference type="Pfam" id="PF00467"/>
    </source>
</evidence>
<dbReference type="CDD" id="cd23702">
    <property type="entry name" value="eL14"/>
    <property type="match status" value="1"/>
</dbReference>
<evidence type="ECO:0000313" key="7">
    <source>
        <dbReference type="Proteomes" id="UP000278143"/>
    </source>
</evidence>
<protein>
    <submittedName>
        <fullName evidence="6">Translation protein SH3-like domain-containing protein</fullName>
    </submittedName>
</protein>
<dbReference type="AlphaFoldDB" id="A0A4P9YUV9"/>
<dbReference type="GO" id="GO:0003735">
    <property type="term" value="F:structural constituent of ribosome"/>
    <property type="evidence" value="ECO:0007669"/>
    <property type="project" value="InterPro"/>
</dbReference>
<sequence>MSTSTFKRVVESGRVVLVNFGPDAGKLAVIVDIIDHNRALIDGPTTGVQRQEFSLRRLILTKLVVKDLPRTAGSTFLAKRITEQEIEKKWTETATAKRLEQRKVRANLNDFERFKLIGLRMQKSNILKQEMAALRKQAA</sequence>
<dbReference type="InterPro" id="IPR014722">
    <property type="entry name" value="Rib_uL2_dom2"/>
</dbReference>
<name>A0A4P9YUV9_9FUNG</name>
<dbReference type="Pfam" id="PF01929">
    <property type="entry name" value="Ribosomal_L14e"/>
    <property type="match status" value="1"/>
</dbReference>
<reference evidence="7" key="1">
    <citation type="journal article" date="2018" name="Nat. Microbiol.">
        <title>Leveraging single-cell genomics to expand the fungal tree of life.</title>
        <authorList>
            <person name="Ahrendt S.R."/>
            <person name="Quandt C.A."/>
            <person name="Ciobanu D."/>
            <person name="Clum A."/>
            <person name="Salamov A."/>
            <person name="Andreopoulos B."/>
            <person name="Cheng J.F."/>
            <person name="Woyke T."/>
            <person name="Pelin A."/>
            <person name="Henrissat B."/>
            <person name="Reynolds N.K."/>
            <person name="Benny G.L."/>
            <person name="Smith M.E."/>
            <person name="James T.Y."/>
            <person name="Grigoriev I.V."/>
        </authorList>
    </citation>
    <scope>NUCLEOTIDE SEQUENCE [LARGE SCALE GENOMIC DNA]</scope>
    <source>
        <strain evidence="7">Benny S71-1</strain>
    </source>
</reference>
<dbReference type="Pfam" id="PF00467">
    <property type="entry name" value="KOW"/>
    <property type="match status" value="1"/>
</dbReference>